<evidence type="ECO:0000259" key="11">
    <source>
        <dbReference type="PROSITE" id="PS50846"/>
    </source>
</evidence>
<dbReference type="Gene3D" id="3.40.1110.10">
    <property type="entry name" value="Calcium-transporting ATPase, cytoplasmic domain N"/>
    <property type="match status" value="1"/>
</dbReference>
<dbReference type="SUPFAM" id="SSF81653">
    <property type="entry name" value="Calcium ATPase, transduction domain A"/>
    <property type="match status" value="1"/>
</dbReference>
<keyword evidence="6 10" id="KW-0067">ATP-binding</keyword>
<feature type="transmembrane region" description="Helical" evidence="10">
    <location>
        <begin position="166"/>
        <end position="185"/>
    </location>
</feature>
<feature type="transmembrane region" description="Helical" evidence="10">
    <location>
        <begin position="410"/>
        <end position="432"/>
    </location>
</feature>
<dbReference type="Pfam" id="PF00403">
    <property type="entry name" value="HMA"/>
    <property type="match status" value="1"/>
</dbReference>
<feature type="transmembrane region" description="Helical" evidence="10">
    <location>
        <begin position="191"/>
        <end position="213"/>
    </location>
</feature>
<evidence type="ECO:0000256" key="2">
    <source>
        <dbReference type="ARBA" id="ARBA00006024"/>
    </source>
</evidence>
<dbReference type="FunFam" id="2.70.150.10:FF:000002">
    <property type="entry name" value="Copper-transporting ATPase 1, putative"/>
    <property type="match status" value="1"/>
</dbReference>
<dbReference type="EMBL" id="SAYW01000005">
    <property type="protein sequence ID" value="RWU05728.1"/>
    <property type="molecule type" value="Genomic_DNA"/>
</dbReference>
<dbReference type="GO" id="GO:0012505">
    <property type="term" value="C:endomembrane system"/>
    <property type="evidence" value="ECO:0007669"/>
    <property type="project" value="UniProtKB-SubCell"/>
</dbReference>
<feature type="domain" description="HMA" evidence="11">
    <location>
        <begin position="74"/>
        <end position="140"/>
    </location>
</feature>
<evidence type="ECO:0000256" key="5">
    <source>
        <dbReference type="ARBA" id="ARBA00022741"/>
    </source>
</evidence>
<dbReference type="AlphaFoldDB" id="A0A3S3PYA5"/>
<feature type="transmembrane region" description="Helical" evidence="10">
    <location>
        <begin position="438"/>
        <end position="461"/>
    </location>
</feature>
<dbReference type="SFLD" id="SFLDF00027">
    <property type="entry name" value="p-type_atpase"/>
    <property type="match status" value="1"/>
</dbReference>
<dbReference type="Proteomes" id="UP000284120">
    <property type="component" value="Unassembled WGS sequence"/>
</dbReference>
<dbReference type="NCBIfam" id="TIGR01494">
    <property type="entry name" value="ATPase_P-type"/>
    <property type="match status" value="1"/>
</dbReference>
<comment type="similarity">
    <text evidence="2 10">Belongs to the cation transport ATPase (P-type) (TC 3.A.3) family. Type IB subfamily.</text>
</comment>
<dbReference type="NCBIfam" id="TIGR01511">
    <property type="entry name" value="ATPase-IB1_Cu"/>
    <property type="match status" value="1"/>
</dbReference>
<dbReference type="Pfam" id="PF00122">
    <property type="entry name" value="E1-E2_ATPase"/>
    <property type="match status" value="1"/>
</dbReference>
<feature type="transmembrane region" description="Helical" evidence="10">
    <location>
        <begin position="782"/>
        <end position="800"/>
    </location>
</feature>
<feature type="domain" description="HMA" evidence="11">
    <location>
        <begin position="5"/>
        <end position="72"/>
    </location>
</feature>
<dbReference type="PANTHER" id="PTHR43520">
    <property type="entry name" value="ATP7, ISOFORM B"/>
    <property type="match status" value="1"/>
</dbReference>
<comment type="subcellular location">
    <subcellularLocation>
        <location evidence="10">Cell membrane</location>
    </subcellularLocation>
    <subcellularLocation>
        <location evidence="1">Endomembrane system</location>
        <topology evidence="1">Multi-pass membrane protein</topology>
    </subcellularLocation>
</comment>
<dbReference type="InterPro" id="IPR044492">
    <property type="entry name" value="P_typ_ATPase_HD_dom"/>
</dbReference>
<organism evidence="12 13">
    <name type="scientific">Pedobacter chitinilyticus</name>
    <dbReference type="NCBI Taxonomy" id="2233776"/>
    <lineage>
        <taxon>Bacteria</taxon>
        <taxon>Pseudomonadati</taxon>
        <taxon>Bacteroidota</taxon>
        <taxon>Sphingobacteriia</taxon>
        <taxon>Sphingobacteriales</taxon>
        <taxon>Sphingobacteriaceae</taxon>
        <taxon>Pedobacter</taxon>
    </lineage>
</organism>
<evidence type="ECO:0000256" key="1">
    <source>
        <dbReference type="ARBA" id="ARBA00004127"/>
    </source>
</evidence>
<keyword evidence="7" id="KW-1278">Translocase</keyword>
<evidence type="ECO:0000256" key="6">
    <source>
        <dbReference type="ARBA" id="ARBA00022840"/>
    </source>
</evidence>
<dbReference type="GO" id="GO:0005507">
    <property type="term" value="F:copper ion binding"/>
    <property type="evidence" value="ECO:0007669"/>
    <property type="project" value="TreeGrafter"/>
</dbReference>
<keyword evidence="10" id="KW-1003">Cell membrane</keyword>
<dbReference type="InterPro" id="IPR008250">
    <property type="entry name" value="ATPase_P-typ_transduc_dom_A_sf"/>
</dbReference>
<dbReference type="PANTHER" id="PTHR43520:SF8">
    <property type="entry name" value="P-TYPE CU(+) TRANSPORTER"/>
    <property type="match status" value="1"/>
</dbReference>
<keyword evidence="13" id="KW-1185">Reference proteome</keyword>
<evidence type="ECO:0000256" key="3">
    <source>
        <dbReference type="ARBA" id="ARBA00022692"/>
    </source>
</evidence>
<name>A0A3S3PYA5_9SPHI</name>
<accession>A0A3S3PYA5</accession>
<feature type="transmembrane region" description="Helical" evidence="10">
    <location>
        <begin position="225"/>
        <end position="244"/>
    </location>
</feature>
<dbReference type="CDD" id="cd02094">
    <property type="entry name" value="P-type_ATPase_Cu-like"/>
    <property type="match status" value="1"/>
</dbReference>
<keyword evidence="3 10" id="KW-0812">Transmembrane</keyword>
<dbReference type="Gene3D" id="2.70.150.10">
    <property type="entry name" value="Calcium-transporting ATPase, cytoplasmic transduction domain A"/>
    <property type="match status" value="1"/>
</dbReference>
<evidence type="ECO:0000256" key="7">
    <source>
        <dbReference type="ARBA" id="ARBA00022967"/>
    </source>
</evidence>
<evidence type="ECO:0000313" key="13">
    <source>
        <dbReference type="Proteomes" id="UP000284120"/>
    </source>
</evidence>
<dbReference type="GO" id="GO:0005524">
    <property type="term" value="F:ATP binding"/>
    <property type="evidence" value="ECO:0007669"/>
    <property type="project" value="UniProtKB-UniRule"/>
</dbReference>
<dbReference type="Gene3D" id="3.30.70.100">
    <property type="match status" value="2"/>
</dbReference>
<dbReference type="Gene3D" id="3.40.50.1000">
    <property type="entry name" value="HAD superfamily/HAD-like"/>
    <property type="match status" value="1"/>
</dbReference>
<dbReference type="CDD" id="cd00371">
    <property type="entry name" value="HMA"/>
    <property type="match status" value="1"/>
</dbReference>
<comment type="caution">
    <text evidence="12">The sequence shown here is derived from an EMBL/GenBank/DDBJ whole genome shotgun (WGS) entry which is preliminary data.</text>
</comment>
<proteinExistence type="inferred from homology"/>
<dbReference type="InterPro" id="IPR006121">
    <property type="entry name" value="HMA_dom"/>
</dbReference>
<dbReference type="GO" id="GO:0055070">
    <property type="term" value="P:copper ion homeostasis"/>
    <property type="evidence" value="ECO:0007669"/>
    <property type="project" value="TreeGrafter"/>
</dbReference>
<dbReference type="Pfam" id="PF00702">
    <property type="entry name" value="Hydrolase"/>
    <property type="match status" value="1"/>
</dbReference>
<dbReference type="SUPFAM" id="SSF56784">
    <property type="entry name" value="HAD-like"/>
    <property type="match status" value="1"/>
</dbReference>
<dbReference type="SUPFAM" id="SSF81665">
    <property type="entry name" value="Calcium ATPase, transmembrane domain M"/>
    <property type="match status" value="1"/>
</dbReference>
<dbReference type="GO" id="GO:0043682">
    <property type="term" value="F:P-type divalent copper transporter activity"/>
    <property type="evidence" value="ECO:0007669"/>
    <property type="project" value="TreeGrafter"/>
</dbReference>
<evidence type="ECO:0000256" key="10">
    <source>
        <dbReference type="RuleBase" id="RU362081"/>
    </source>
</evidence>
<keyword evidence="9 10" id="KW-0472">Membrane</keyword>
<keyword evidence="8 10" id="KW-1133">Transmembrane helix</keyword>
<dbReference type="InterPro" id="IPR023299">
    <property type="entry name" value="ATPase_P-typ_cyto_dom_N"/>
</dbReference>
<dbReference type="OrthoDB" id="9770315at2"/>
<dbReference type="GO" id="GO:0016887">
    <property type="term" value="F:ATP hydrolysis activity"/>
    <property type="evidence" value="ECO:0007669"/>
    <property type="project" value="InterPro"/>
</dbReference>
<dbReference type="InterPro" id="IPR023214">
    <property type="entry name" value="HAD_sf"/>
</dbReference>
<keyword evidence="4 10" id="KW-0479">Metal-binding</keyword>
<reference evidence="12 13" key="1">
    <citation type="submission" date="2018-06" db="EMBL/GenBank/DDBJ databases">
        <title>Pedobacter endophyticus sp. nov., an endophytic bacterium isolated from a leaf of Triticum aestivum.</title>
        <authorList>
            <person name="Zhang L."/>
        </authorList>
    </citation>
    <scope>NUCLEOTIDE SEQUENCE [LARGE SCALE GENOMIC DNA]</scope>
    <source>
        <strain evidence="12 13">CM134L-2</strain>
    </source>
</reference>
<keyword evidence="5 10" id="KW-0547">Nucleotide-binding</keyword>
<dbReference type="PRINTS" id="PR00119">
    <property type="entry name" value="CATATPASE"/>
</dbReference>
<dbReference type="GO" id="GO:0005886">
    <property type="term" value="C:plasma membrane"/>
    <property type="evidence" value="ECO:0007669"/>
    <property type="project" value="UniProtKB-SubCell"/>
</dbReference>
<evidence type="ECO:0000256" key="8">
    <source>
        <dbReference type="ARBA" id="ARBA00022989"/>
    </source>
</evidence>
<dbReference type="SFLD" id="SFLDG00002">
    <property type="entry name" value="C1.7:_P-type_atpase_like"/>
    <property type="match status" value="1"/>
</dbReference>
<feature type="transmembrane region" description="Helical" evidence="10">
    <location>
        <begin position="753"/>
        <end position="776"/>
    </location>
</feature>
<dbReference type="RefSeq" id="WP_113648486.1">
    <property type="nucleotide sequence ID" value="NZ_QMHN01000005.1"/>
</dbReference>
<dbReference type="InterPro" id="IPR059000">
    <property type="entry name" value="ATPase_P-type_domA"/>
</dbReference>
<dbReference type="PROSITE" id="PS00154">
    <property type="entry name" value="ATPASE_E1_E2"/>
    <property type="match status" value="1"/>
</dbReference>
<dbReference type="PROSITE" id="PS50846">
    <property type="entry name" value="HMA_2"/>
    <property type="match status" value="2"/>
</dbReference>
<dbReference type="NCBIfam" id="TIGR01525">
    <property type="entry name" value="ATPase-IB_hvy"/>
    <property type="match status" value="1"/>
</dbReference>
<dbReference type="InterPro" id="IPR018303">
    <property type="entry name" value="ATPase_P-typ_P_site"/>
</dbReference>
<dbReference type="InterPro" id="IPR023298">
    <property type="entry name" value="ATPase_P-typ_TM_dom_sf"/>
</dbReference>
<feature type="transmembrane region" description="Helical" evidence="10">
    <location>
        <begin position="256"/>
        <end position="275"/>
    </location>
</feature>
<dbReference type="InterPro" id="IPR027256">
    <property type="entry name" value="P-typ_ATPase_IB"/>
</dbReference>
<dbReference type="InterPro" id="IPR001757">
    <property type="entry name" value="P_typ_ATPase"/>
</dbReference>
<evidence type="ECO:0000256" key="9">
    <source>
        <dbReference type="ARBA" id="ARBA00023136"/>
    </source>
</evidence>
<evidence type="ECO:0000256" key="4">
    <source>
        <dbReference type="ARBA" id="ARBA00022723"/>
    </source>
</evidence>
<sequence>MKMTDAIYIPLENVESEHCALIVDKGLENVKEINTHQVELNNQRAVITAKKYPEEAVQEAVKQIRDLGYDVTTVKQTFPVTDMSCASCAANTEAILNGQVGVVKAEVNYANTSAKIEYIPSLVTAQALKQALQEGGYDLLIEDGNEAKESLNEIKANQYQKLRKKAISALILAVPLFVIGMFFMDMPYANYIMWVLSTPMLLVFGRRFFVGAWKQAKHRSANMDTLVAISTGTAYIYSVLITLFPNLMHSFGIHSHVYFEAAGIVIAFILLGKLLEEKAKGNTSSAIKKLMGLQPKHVTIVHEGGHQMQIAIGSVKVGDVLLVKPGERVAVDGTVVNGSSYVDESMISGEPIPVAKTAESTVFAGTINQKGSFQFKADKVGSDTVLAHIIKMVEDAQGSKAPVQKLVDKIASIFVPVVIGIAVLSLLLWVVFGGENGLAPGIVAFVTVLVIACPCALGLATPTAIMVGVGKGAEQGILIKDAESLELAKKVNAIILDKTGTITEGKPKVTAIEWFADFKSLHQDILYSIEKSSEHPLADAITEHLSTNANFLNELTIENISGQGIEGKYDHHTYFIGNELLAKERNVSIPDEAKRWAVTQLKNAQTVVFFCNETTLLAIVAIADQIKATSQEAIRELQKDGIKVYMLTGDNEQTAKAVATTLGIDEFYANVLPADKGKFTKKLQQEGKVVAMVGDGINDSNALAQADVSIAMGKGSDIAMDVAKMTIISSDLSKIPDAIHLSKYTVNAIKQNLFWAFIYNVIGIPIAAGALFPINGFLLDPMWAGAAMAFSSVSVVANSLRLKWKKI</sequence>
<gene>
    <name evidence="12" type="ORF">DPV69_16470</name>
</gene>
<evidence type="ECO:0000313" key="12">
    <source>
        <dbReference type="EMBL" id="RWU05728.1"/>
    </source>
</evidence>
<dbReference type="InterPro" id="IPR036163">
    <property type="entry name" value="HMA_dom_sf"/>
</dbReference>
<dbReference type="InterPro" id="IPR036412">
    <property type="entry name" value="HAD-like_sf"/>
</dbReference>
<dbReference type="SFLD" id="SFLDS00003">
    <property type="entry name" value="Haloacid_Dehalogenase"/>
    <property type="match status" value="1"/>
</dbReference>
<dbReference type="SUPFAM" id="SSF55008">
    <property type="entry name" value="HMA, heavy metal-associated domain"/>
    <property type="match status" value="2"/>
</dbReference>
<protein>
    <submittedName>
        <fullName evidence="12">Copper-translocating P-type ATPase</fullName>
    </submittedName>
</protein>